<dbReference type="PRINTS" id="PR01490">
    <property type="entry name" value="RTXTOXIND"/>
</dbReference>
<keyword evidence="4" id="KW-1133">Transmembrane helix</keyword>
<proteinExistence type="predicted"/>
<dbReference type="EMBL" id="LAZR01000658">
    <property type="protein sequence ID" value="KKN61440.1"/>
    <property type="molecule type" value="Genomic_DNA"/>
</dbReference>
<dbReference type="Gene3D" id="2.40.420.20">
    <property type="match status" value="1"/>
</dbReference>
<name>A0A0F9RYA6_9ZZZZ</name>
<comment type="subcellular location">
    <subcellularLocation>
        <location evidence="1">Cell envelope</location>
    </subcellularLocation>
</comment>
<evidence type="ECO:0000259" key="7">
    <source>
        <dbReference type="Pfam" id="PF25990"/>
    </source>
</evidence>
<keyword evidence="3" id="KW-0175">Coiled coil</keyword>
<dbReference type="InterPro" id="IPR058636">
    <property type="entry name" value="Beta-barrel_YknX"/>
</dbReference>
<feature type="domain" description="Multidrug resistance protein MdtA-like barrel-sandwich hybrid" evidence="5">
    <location>
        <begin position="73"/>
        <end position="223"/>
    </location>
</feature>
<evidence type="ECO:0000256" key="4">
    <source>
        <dbReference type="SAM" id="Phobius"/>
    </source>
</evidence>
<keyword evidence="2" id="KW-0813">Transport</keyword>
<dbReference type="AlphaFoldDB" id="A0A0F9RYA6"/>
<gene>
    <name evidence="8" type="ORF">LCGC14_0521910</name>
</gene>
<dbReference type="NCBIfam" id="TIGR01730">
    <property type="entry name" value="RND_mfp"/>
    <property type="match status" value="1"/>
</dbReference>
<feature type="domain" description="YknX-like beta-barrel" evidence="7">
    <location>
        <begin position="242"/>
        <end position="315"/>
    </location>
</feature>
<dbReference type="Pfam" id="PF25967">
    <property type="entry name" value="RND-MFP_C"/>
    <property type="match status" value="1"/>
</dbReference>
<evidence type="ECO:0000256" key="3">
    <source>
        <dbReference type="SAM" id="Coils"/>
    </source>
</evidence>
<comment type="caution">
    <text evidence="8">The sequence shown here is derived from an EMBL/GenBank/DDBJ whole genome shotgun (WGS) entry which is preliminary data.</text>
</comment>
<dbReference type="InterPro" id="IPR058625">
    <property type="entry name" value="MdtA-like_BSH"/>
</dbReference>
<keyword evidence="4" id="KW-0472">Membrane</keyword>
<dbReference type="Gene3D" id="2.40.50.100">
    <property type="match status" value="1"/>
</dbReference>
<evidence type="ECO:0000259" key="6">
    <source>
        <dbReference type="Pfam" id="PF25967"/>
    </source>
</evidence>
<evidence type="ECO:0000256" key="1">
    <source>
        <dbReference type="ARBA" id="ARBA00004196"/>
    </source>
</evidence>
<reference evidence="8" key="1">
    <citation type="journal article" date="2015" name="Nature">
        <title>Complex archaea that bridge the gap between prokaryotes and eukaryotes.</title>
        <authorList>
            <person name="Spang A."/>
            <person name="Saw J.H."/>
            <person name="Jorgensen S.L."/>
            <person name="Zaremba-Niedzwiedzka K."/>
            <person name="Martijn J."/>
            <person name="Lind A.E."/>
            <person name="van Eijk R."/>
            <person name="Schleper C."/>
            <person name="Guy L."/>
            <person name="Ettema T.J."/>
        </authorList>
    </citation>
    <scope>NUCLEOTIDE SEQUENCE</scope>
</reference>
<dbReference type="Gene3D" id="2.40.30.170">
    <property type="match status" value="1"/>
</dbReference>
<evidence type="ECO:0000259" key="5">
    <source>
        <dbReference type="Pfam" id="PF25917"/>
    </source>
</evidence>
<dbReference type="GO" id="GO:0015562">
    <property type="term" value="F:efflux transmembrane transporter activity"/>
    <property type="evidence" value="ECO:0007669"/>
    <property type="project" value="TreeGrafter"/>
</dbReference>
<keyword evidence="4" id="KW-0812">Transmembrane</keyword>
<accession>A0A0F9RYA6</accession>
<feature type="transmembrane region" description="Helical" evidence="4">
    <location>
        <begin position="20"/>
        <end position="39"/>
    </location>
</feature>
<dbReference type="SUPFAM" id="SSF111369">
    <property type="entry name" value="HlyD-like secretion proteins"/>
    <property type="match status" value="1"/>
</dbReference>
<dbReference type="PANTHER" id="PTHR30469:SF33">
    <property type="entry name" value="SLR1207 PROTEIN"/>
    <property type="match status" value="1"/>
</dbReference>
<dbReference type="Pfam" id="PF25990">
    <property type="entry name" value="Beta-barrel_YknX"/>
    <property type="match status" value="1"/>
</dbReference>
<dbReference type="GO" id="GO:1990281">
    <property type="term" value="C:efflux pump complex"/>
    <property type="evidence" value="ECO:0007669"/>
    <property type="project" value="TreeGrafter"/>
</dbReference>
<dbReference type="InterPro" id="IPR058627">
    <property type="entry name" value="MdtA-like_C"/>
</dbReference>
<feature type="coiled-coil region" evidence="3">
    <location>
        <begin position="120"/>
        <end position="147"/>
    </location>
</feature>
<evidence type="ECO:0008006" key="9">
    <source>
        <dbReference type="Google" id="ProtNLM"/>
    </source>
</evidence>
<dbReference type="Pfam" id="PF25917">
    <property type="entry name" value="BSH_RND"/>
    <property type="match status" value="1"/>
</dbReference>
<sequence>MEVDTSSTLLNSRIDKMKKAIIITLAVGAFIALIVSKQISGDEKQAEVNIAQVELGDIADSIMASGNLVFNTQVQLRSEVTGRVDKIFVQEGQGVKQGDMLMRLDTTAFESEVTRSKAILRATEIEIKHSRTRLTNLERQLKRQKDLYDVGLGNQESYENIESARDLAKIDIESRIESYNQAQASLQIAQDRLSKSVFRAPMSGLLASVNIKEGETVIAGTTNIIGSDLMLVADPSAILAELRVDETDIASIKLNQKANIYAAAYPNKPFSGTVINIGTSAKNQAGSQGLSFKVKVLLDTTERQLYAGMSCRAEIATSIAENGLKLPIEAIQKEDDKTFVWRLNSDNTVSKIAITVGISSDIEQAITDGLNEGDNIVIGPARPVSLLTEGDVVKLKSDADKEEA</sequence>
<dbReference type="InterPro" id="IPR006143">
    <property type="entry name" value="RND_pump_MFP"/>
</dbReference>
<feature type="domain" description="Multidrug resistance protein MdtA-like C-terminal permuted SH3" evidence="6">
    <location>
        <begin position="326"/>
        <end position="379"/>
    </location>
</feature>
<evidence type="ECO:0000256" key="2">
    <source>
        <dbReference type="ARBA" id="ARBA00022448"/>
    </source>
</evidence>
<protein>
    <recommendedName>
        <fullName evidence="9">RND efflux pump membrane fusion protein barrel-sandwich domain-containing protein</fullName>
    </recommendedName>
</protein>
<dbReference type="Gene3D" id="1.10.287.470">
    <property type="entry name" value="Helix hairpin bin"/>
    <property type="match status" value="1"/>
</dbReference>
<dbReference type="PANTHER" id="PTHR30469">
    <property type="entry name" value="MULTIDRUG RESISTANCE PROTEIN MDTA"/>
    <property type="match status" value="1"/>
</dbReference>
<organism evidence="8">
    <name type="scientific">marine sediment metagenome</name>
    <dbReference type="NCBI Taxonomy" id="412755"/>
    <lineage>
        <taxon>unclassified sequences</taxon>
        <taxon>metagenomes</taxon>
        <taxon>ecological metagenomes</taxon>
    </lineage>
</organism>
<evidence type="ECO:0000313" key="8">
    <source>
        <dbReference type="EMBL" id="KKN61440.1"/>
    </source>
</evidence>